<keyword evidence="6" id="KW-1185">Reference proteome</keyword>
<feature type="modified residue" description="Phosphohistidine" evidence="2">
    <location>
        <position position="82"/>
    </location>
</feature>
<evidence type="ECO:0000256" key="3">
    <source>
        <dbReference type="SAM" id="MobiDB-lite"/>
    </source>
</evidence>
<dbReference type="SUPFAM" id="SSF47226">
    <property type="entry name" value="Histidine-containing phosphotransfer domain, HPT domain"/>
    <property type="match status" value="1"/>
</dbReference>
<keyword evidence="2" id="KW-0597">Phosphoprotein</keyword>
<reference evidence="5 6" key="1">
    <citation type="submission" date="2024-05" db="EMBL/GenBank/DDBJ databases">
        <title>Genome sequencing of Marine Estuary Bacteria, Shewanella vesiculosa and S. baltica, and Pseudomonas syringae.</title>
        <authorList>
            <person name="Gurung A."/>
            <person name="Maclea K.S."/>
        </authorList>
    </citation>
    <scope>NUCLEOTIDE SEQUENCE [LARGE SCALE GENOMIC DNA]</scope>
    <source>
        <strain evidence="5 6">1A</strain>
    </source>
</reference>
<organism evidence="5 6">
    <name type="scientific">Shewanella vesiculosa</name>
    <dbReference type="NCBI Taxonomy" id="518738"/>
    <lineage>
        <taxon>Bacteria</taxon>
        <taxon>Pseudomonadati</taxon>
        <taxon>Pseudomonadota</taxon>
        <taxon>Gammaproteobacteria</taxon>
        <taxon>Alteromonadales</taxon>
        <taxon>Shewanellaceae</taxon>
        <taxon>Shewanella</taxon>
    </lineage>
</organism>
<dbReference type="RefSeq" id="WP_182722881.1">
    <property type="nucleotide sequence ID" value="NZ_JBDPZN010000002.1"/>
</dbReference>
<dbReference type="PROSITE" id="PS50894">
    <property type="entry name" value="HPT"/>
    <property type="match status" value="1"/>
</dbReference>
<gene>
    <name evidence="5" type="ORF">ABHN84_07960</name>
</gene>
<proteinExistence type="predicted"/>
<evidence type="ECO:0000259" key="4">
    <source>
        <dbReference type="PROSITE" id="PS50894"/>
    </source>
</evidence>
<dbReference type="EMBL" id="JBDPZN010000002">
    <property type="protein sequence ID" value="MEO3682230.1"/>
    <property type="molecule type" value="Genomic_DNA"/>
</dbReference>
<evidence type="ECO:0000256" key="1">
    <source>
        <dbReference type="ARBA" id="ARBA00023012"/>
    </source>
</evidence>
<accession>A0ABV0FNN7</accession>
<protein>
    <submittedName>
        <fullName evidence="5">Hpt domain-containing protein</fullName>
    </submittedName>
</protein>
<dbReference type="Proteomes" id="UP001477278">
    <property type="component" value="Unassembled WGS sequence"/>
</dbReference>
<feature type="region of interest" description="Disordered" evidence="3">
    <location>
        <begin position="1"/>
        <end position="25"/>
    </location>
</feature>
<comment type="caution">
    <text evidence="5">The sequence shown here is derived from an EMBL/GenBank/DDBJ whole genome shotgun (WGS) entry which is preliminary data.</text>
</comment>
<evidence type="ECO:0000256" key="2">
    <source>
        <dbReference type="PROSITE-ProRule" id="PRU00110"/>
    </source>
</evidence>
<evidence type="ECO:0000313" key="6">
    <source>
        <dbReference type="Proteomes" id="UP001477278"/>
    </source>
</evidence>
<dbReference type="InterPro" id="IPR008207">
    <property type="entry name" value="Sig_transdc_His_kin_Hpt_dom"/>
</dbReference>
<keyword evidence="1" id="KW-0902">Two-component regulatory system</keyword>
<sequence length="229" mass="24957">MKANKNPSNPHSVAQTASNSANHLSSTSANKTLENLLAPFAGNELFYRRLIHIFETNLQQQLQNLDQMMLDNNTKDILVIIHTLKGSSGSTGLSSLHLALVDGEKKLKKAHDENAANLELVCEELIAHVRAVAQAELSSIHSLLLSSSVTDTPAPVDDYSSAELTSTLAELKQHLMDGNLNALDVTLRLQNMLSDKVLLQQDLASLHDTVEMLDFEQALDALASLSQKL</sequence>
<dbReference type="Pfam" id="PF01627">
    <property type="entry name" value="Hpt"/>
    <property type="match status" value="1"/>
</dbReference>
<dbReference type="Gene3D" id="1.20.120.160">
    <property type="entry name" value="HPT domain"/>
    <property type="match status" value="1"/>
</dbReference>
<dbReference type="InterPro" id="IPR036641">
    <property type="entry name" value="HPT_dom_sf"/>
</dbReference>
<evidence type="ECO:0000313" key="5">
    <source>
        <dbReference type="EMBL" id="MEO3682230.1"/>
    </source>
</evidence>
<name>A0ABV0FNN7_9GAMM</name>
<feature type="domain" description="HPt" evidence="4">
    <location>
        <begin position="43"/>
        <end position="143"/>
    </location>
</feature>